<evidence type="ECO:0000313" key="1">
    <source>
        <dbReference type="EMBL" id="GAJ00898.1"/>
    </source>
</evidence>
<dbReference type="AlphaFoldDB" id="X1T6B9"/>
<gene>
    <name evidence="1" type="ORF">S12H4_29918</name>
</gene>
<proteinExistence type="predicted"/>
<protein>
    <submittedName>
        <fullName evidence="1">Uncharacterized protein</fullName>
    </submittedName>
</protein>
<comment type="caution">
    <text evidence="1">The sequence shown here is derived from an EMBL/GenBank/DDBJ whole genome shotgun (WGS) entry which is preliminary data.</text>
</comment>
<name>X1T6B9_9ZZZZ</name>
<reference evidence="1" key="1">
    <citation type="journal article" date="2014" name="Front. Microbiol.">
        <title>High frequency of phylogenetically diverse reductive dehalogenase-homologous genes in deep subseafloor sedimentary metagenomes.</title>
        <authorList>
            <person name="Kawai M."/>
            <person name="Futagami T."/>
            <person name="Toyoda A."/>
            <person name="Takaki Y."/>
            <person name="Nishi S."/>
            <person name="Hori S."/>
            <person name="Arai W."/>
            <person name="Tsubouchi T."/>
            <person name="Morono Y."/>
            <person name="Uchiyama I."/>
            <person name="Ito T."/>
            <person name="Fujiyama A."/>
            <person name="Inagaki F."/>
            <person name="Takami H."/>
        </authorList>
    </citation>
    <scope>NUCLEOTIDE SEQUENCE</scope>
    <source>
        <strain evidence="1">Expedition CK06-06</strain>
    </source>
</reference>
<organism evidence="1">
    <name type="scientific">marine sediment metagenome</name>
    <dbReference type="NCBI Taxonomy" id="412755"/>
    <lineage>
        <taxon>unclassified sequences</taxon>
        <taxon>metagenomes</taxon>
        <taxon>ecological metagenomes</taxon>
    </lineage>
</organism>
<sequence>MKAYKDIGKICQGKRKYAGVHFTEVDEVGFVERLINEFGYRLILLGRDKNFNDVAFIKLMNRAAI</sequence>
<accession>X1T6B9</accession>
<dbReference type="EMBL" id="BARW01017298">
    <property type="protein sequence ID" value="GAJ00898.1"/>
    <property type="molecule type" value="Genomic_DNA"/>
</dbReference>